<dbReference type="InterPro" id="IPR032466">
    <property type="entry name" value="Metal_Hydrolase"/>
</dbReference>
<dbReference type="PANTHER" id="PTHR22642">
    <property type="entry name" value="IMIDAZOLONEPROPIONASE"/>
    <property type="match status" value="1"/>
</dbReference>
<dbReference type="EMBL" id="DSZY01000035">
    <property type="protein sequence ID" value="HGU41060.1"/>
    <property type="molecule type" value="Genomic_DNA"/>
</dbReference>
<comment type="caution">
    <text evidence="2">The sequence shown here is derived from an EMBL/GenBank/DDBJ whole genome shotgun (WGS) entry which is preliminary data.</text>
</comment>
<dbReference type="Gene3D" id="3.10.310.70">
    <property type="match status" value="1"/>
</dbReference>
<dbReference type="PANTHER" id="PTHR22642:SF2">
    <property type="entry name" value="PROTEIN LONG AFTER FAR-RED 3"/>
    <property type="match status" value="1"/>
</dbReference>
<dbReference type="InterPro" id="IPR011059">
    <property type="entry name" value="Metal-dep_hydrolase_composite"/>
</dbReference>
<reference evidence="2" key="1">
    <citation type="journal article" date="2020" name="mSystems">
        <title>Genome- and Community-Level Interaction Insights into Carbon Utilization and Element Cycling Functions of Hydrothermarchaeota in Hydrothermal Sediment.</title>
        <authorList>
            <person name="Zhou Z."/>
            <person name="Liu Y."/>
            <person name="Xu W."/>
            <person name="Pan J."/>
            <person name="Luo Z.H."/>
            <person name="Li M."/>
        </authorList>
    </citation>
    <scope>NUCLEOTIDE SEQUENCE [LARGE SCALE GENOMIC DNA]</scope>
    <source>
        <strain evidence="2">SpSt-609</strain>
    </source>
</reference>
<protein>
    <submittedName>
        <fullName evidence="2">Amidohydrolase</fullName>
    </submittedName>
</protein>
<evidence type="ECO:0000259" key="1">
    <source>
        <dbReference type="Pfam" id="PF07969"/>
    </source>
</evidence>
<name>A0A7C5RJK3_9BACT</name>
<organism evidence="2">
    <name type="scientific">Fervidobacterium thailandense</name>
    <dbReference type="NCBI Taxonomy" id="1008305"/>
    <lineage>
        <taxon>Bacteria</taxon>
        <taxon>Thermotogati</taxon>
        <taxon>Thermotogota</taxon>
        <taxon>Thermotogae</taxon>
        <taxon>Thermotogales</taxon>
        <taxon>Fervidobacteriaceae</taxon>
        <taxon>Fervidobacterium</taxon>
    </lineage>
</organism>
<dbReference type="InterPro" id="IPR013108">
    <property type="entry name" value="Amidohydro_3"/>
</dbReference>
<dbReference type="GO" id="GO:0016810">
    <property type="term" value="F:hydrolase activity, acting on carbon-nitrogen (but not peptide) bonds"/>
    <property type="evidence" value="ECO:0007669"/>
    <property type="project" value="InterPro"/>
</dbReference>
<dbReference type="SUPFAM" id="SSF51338">
    <property type="entry name" value="Composite domain of metallo-dependent hydrolases"/>
    <property type="match status" value="1"/>
</dbReference>
<dbReference type="Gene3D" id="3.20.20.140">
    <property type="entry name" value="Metal-dependent hydrolases"/>
    <property type="match status" value="1"/>
</dbReference>
<gene>
    <name evidence="2" type="ORF">ENT77_07680</name>
</gene>
<feature type="domain" description="Amidohydrolase 3" evidence="1">
    <location>
        <begin position="37"/>
        <end position="432"/>
    </location>
</feature>
<accession>A0A7C5RJK3</accession>
<dbReference type="Pfam" id="PF07969">
    <property type="entry name" value="Amidohydro_3"/>
    <property type="match status" value="1"/>
</dbReference>
<proteinExistence type="predicted"/>
<dbReference type="SUPFAM" id="SSF51556">
    <property type="entry name" value="Metallo-dependent hydrolases"/>
    <property type="match status" value="1"/>
</dbReference>
<keyword evidence="2" id="KW-0378">Hydrolase</keyword>
<dbReference type="AlphaFoldDB" id="A0A7C5RJK3"/>
<dbReference type="Gene3D" id="2.30.40.10">
    <property type="entry name" value="Urease, subunit C, domain 1"/>
    <property type="match status" value="1"/>
</dbReference>
<evidence type="ECO:0000313" key="2">
    <source>
        <dbReference type="EMBL" id="HGU41060.1"/>
    </source>
</evidence>
<sequence length="435" mass="49779">MVLKNCLVWNGTNFEKSNLYVKGSKIATEYDHVDGPVVDATGLFVMPGFVDSHAHIIGTGMLEIFHNLNYENLESILISVKDEKYVLARGWEELPKNELLTLANKLTIPVILIRKCGHTAWVNERVRKELELQDNLIFESDLEKIWSYFGDELYVEAFHKGVEKFLSLGVTQVHSDDFHGVSFETLKKLLMESKLRILEKLYTSEPWNYKFGEFGIGKIGAIKIFADGSLGARTAYMIEPYSDTGKNGVFTLPENFDEIVQFAEKTGLQLCVHVIGDLALHEVLNRFERLKVNGKHRLIHVQFVRNQDFYRLRSYHLSVQPHFYFEDLELLRYVRYELSYPFHRMFQEGFSVAFSTDAPVSPADPRYVIENAMRLGFNLPDAVKLYTEAGSQMAGFKAGKLEANYLADFCVYDADPFRSKPLAVFVNGEIVYGSL</sequence>